<dbReference type="Proteomes" id="UP001182556">
    <property type="component" value="Unassembled WGS sequence"/>
</dbReference>
<gene>
    <name evidence="2" type="ORF">DB88DRAFT_500697</name>
</gene>
<accession>A0AAD9CT11</accession>
<feature type="region of interest" description="Disordered" evidence="1">
    <location>
        <begin position="130"/>
        <end position="217"/>
    </location>
</feature>
<proteinExistence type="predicted"/>
<dbReference type="AlphaFoldDB" id="A0AAD9CT11"/>
<dbReference type="EMBL" id="JAODAN010000011">
    <property type="protein sequence ID" value="KAK1921424.1"/>
    <property type="molecule type" value="Genomic_DNA"/>
</dbReference>
<feature type="compositionally biased region" description="Low complexity" evidence="1">
    <location>
        <begin position="44"/>
        <end position="70"/>
    </location>
</feature>
<name>A0AAD9CT11_PAPLA</name>
<organism evidence="2 3">
    <name type="scientific">Papiliotrema laurentii</name>
    <name type="common">Cryptococcus laurentii</name>
    <dbReference type="NCBI Taxonomy" id="5418"/>
    <lineage>
        <taxon>Eukaryota</taxon>
        <taxon>Fungi</taxon>
        <taxon>Dikarya</taxon>
        <taxon>Basidiomycota</taxon>
        <taxon>Agaricomycotina</taxon>
        <taxon>Tremellomycetes</taxon>
        <taxon>Tremellales</taxon>
        <taxon>Rhynchogastremaceae</taxon>
        <taxon>Papiliotrema</taxon>
    </lineage>
</organism>
<feature type="compositionally biased region" description="Polar residues" evidence="1">
    <location>
        <begin position="158"/>
        <end position="173"/>
    </location>
</feature>
<reference evidence="2" key="1">
    <citation type="submission" date="2023-02" db="EMBL/GenBank/DDBJ databases">
        <title>Identification and recombinant expression of a fungal hydrolase from Papiliotrema laurentii that hydrolyzes apple cutin and clears colloidal polyester polyurethane.</title>
        <authorList>
            <consortium name="DOE Joint Genome Institute"/>
            <person name="Roman V.A."/>
            <person name="Bojanowski C."/>
            <person name="Crable B.R."/>
            <person name="Wagner D.N."/>
            <person name="Hung C.S."/>
            <person name="Nadeau L.J."/>
            <person name="Schratz L."/>
            <person name="Haridas S."/>
            <person name="Pangilinan J."/>
            <person name="Lipzen A."/>
            <person name="Na H."/>
            <person name="Yan M."/>
            <person name="Ng V."/>
            <person name="Grigoriev I.V."/>
            <person name="Spatafora J.W."/>
            <person name="Barlow D."/>
            <person name="Biffinger J."/>
            <person name="Kelley-Loughnane N."/>
            <person name="Varaljay V.A."/>
            <person name="Crookes-Goodson W.J."/>
        </authorList>
    </citation>
    <scope>NUCLEOTIDE SEQUENCE</scope>
    <source>
        <strain evidence="2">5307AH</strain>
    </source>
</reference>
<feature type="region of interest" description="Disordered" evidence="1">
    <location>
        <begin position="1"/>
        <end position="85"/>
    </location>
</feature>
<feature type="compositionally biased region" description="Low complexity" evidence="1">
    <location>
        <begin position="250"/>
        <end position="277"/>
    </location>
</feature>
<comment type="caution">
    <text evidence="2">The sequence shown here is derived from an EMBL/GenBank/DDBJ whole genome shotgun (WGS) entry which is preliminary data.</text>
</comment>
<evidence type="ECO:0000313" key="2">
    <source>
        <dbReference type="EMBL" id="KAK1921424.1"/>
    </source>
</evidence>
<evidence type="ECO:0000256" key="1">
    <source>
        <dbReference type="SAM" id="MobiDB-lite"/>
    </source>
</evidence>
<feature type="region of interest" description="Disordered" evidence="1">
    <location>
        <begin position="243"/>
        <end position="291"/>
    </location>
</feature>
<keyword evidence="3" id="KW-1185">Reference proteome</keyword>
<protein>
    <submittedName>
        <fullName evidence="2">Uncharacterized protein</fullName>
    </submittedName>
</protein>
<evidence type="ECO:0000313" key="3">
    <source>
        <dbReference type="Proteomes" id="UP001182556"/>
    </source>
</evidence>
<sequence length="349" mass="37203">MSTTTAVAPRLLRPRRPLAPLPLSHFTIAPSNAFPSPVSLPLKRPASSASTSSSAGPSTRASTSAPAGSAKMRKVSYTEEDGTETVKRTRVRDVVTPRARSFLEKDDLGLGRSPARRLFVDEQEGKSYGITGAITAPSPTASAGQRSLAPSPPMGSHHPSNPTSVDTPTSPILSSIPLENGLDIHDPGFIIYSDTSPRPAPFPLTPESRRPSRALSNPPLLALDASAHVPSSPGSVLSLNSQIEDQENVPPSLSHSAASTPSKSRSSLASPTSKRSSVSVEDEWTPGSRSRRTIERSKLGLESFISRAVEETDDAEVDGGEELTPGRKVVRRRQVESGRKMLMREVNRI</sequence>